<name>A0ACC2RDB4_9FUNG</name>
<dbReference type="Proteomes" id="UP001165960">
    <property type="component" value="Unassembled WGS sequence"/>
</dbReference>
<dbReference type="EMBL" id="QTSX02007782">
    <property type="protein sequence ID" value="KAJ9047995.1"/>
    <property type="molecule type" value="Genomic_DNA"/>
</dbReference>
<proteinExistence type="predicted"/>
<evidence type="ECO:0000313" key="2">
    <source>
        <dbReference type="Proteomes" id="UP001165960"/>
    </source>
</evidence>
<organism evidence="1 2">
    <name type="scientific">Entomophthora muscae</name>
    <dbReference type="NCBI Taxonomy" id="34485"/>
    <lineage>
        <taxon>Eukaryota</taxon>
        <taxon>Fungi</taxon>
        <taxon>Fungi incertae sedis</taxon>
        <taxon>Zoopagomycota</taxon>
        <taxon>Entomophthoromycotina</taxon>
        <taxon>Entomophthoromycetes</taxon>
        <taxon>Entomophthorales</taxon>
        <taxon>Entomophthoraceae</taxon>
        <taxon>Entomophthora</taxon>
    </lineage>
</organism>
<sequence length="78" mass="8431">LTGITIWAITLGLILRGLYSRKTWAARPLALRAAAPGRSGLGVETHHWAWASRGGKLSILTPSPSPPKDPSFRSFLPK</sequence>
<protein>
    <submittedName>
        <fullName evidence="1">Uncharacterized protein</fullName>
    </submittedName>
</protein>
<accession>A0ACC2RDB4</accession>
<evidence type="ECO:0000313" key="1">
    <source>
        <dbReference type="EMBL" id="KAJ9047995.1"/>
    </source>
</evidence>
<keyword evidence="2" id="KW-1185">Reference proteome</keyword>
<comment type="caution">
    <text evidence="1">The sequence shown here is derived from an EMBL/GenBank/DDBJ whole genome shotgun (WGS) entry which is preliminary data.</text>
</comment>
<gene>
    <name evidence="1" type="ORF">DSO57_1039512</name>
</gene>
<feature type="non-terminal residue" evidence="1">
    <location>
        <position position="1"/>
    </location>
</feature>
<reference evidence="1" key="1">
    <citation type="submission" date="2022-04" db="EMBL/GenBank/DDBJ databases">
        <title>Genome of the entomopathogenic fungus Entomophthora muscae.</title>
        <authorList>
            <person name="Elya C."/>
            <person name="Lovett B.R."/>
            <person name="Lee E."/>
            <person name="Macias A.M."/>
            <person name="Hajek A.E."/>
            <person name="De Bivort B.L."/>
            <person name="Kasson M.T."/>
            <person name="De Fine Licht H.H."/>
            <person name="Stajich J.E."/>
        </authorList>
    </citation>
    <scope>NUCLEOTIDE SEQUENCE</scope>
    <source>
        <strain evidence="1">Berkeley</strain>
    </source>
</reference>